<reference evidence="1 2" key="1">
    <citation type="submission" date="2016-08" db="EMBL/GenBank/DDBJ databases">
        <title>Hymenobacter coccineus sp. nov., Hymenobacter lapidarius sp. nov. and Hymenobacter glacialis sp. nov., isolated from Antarctic soil.</title>
        <authorList>
            <person name="Sedlacek I."/>
            <person name="Kralova S."/>
            <person name="Kyrova K."/>
            <person name="Maslanova I."/>
            <person name="Stankova E."/>
            <person name="Vrbovska V."/>
            <person name="Nemec M."/>
            <person name="Bartak M."/>
            <person name="Svec P."/>
            <person name="Busse H.-J."/>
            <person name="Pantucek R."/>
        </authorList>
    </citation>
    <scope>NUCLEOTIDE SEQUENCE [LARGE SCALE GENOMIC DNA]</scope>
    <source>
        <strain evidence="1 2">CCM 8643</strain>
    </source>
</reference>
<gene>
    <name evidence="1" type="ORF">BEN47_10810</name>
</gene>
<name>A0A1G1T961_9BACT</name>
<organism evidence="1 2">
    <name type="scientific">Hymenobacter lapidarius</name>
    <dbReference type="NCBI Taxonomy" id="1908237"/>
    <lineage>
        <taxon>Bacteria</taxon>
        <taxon>Pseudomonadati</taxon>
        <taxon>Bacteroidota</taxon>
        <taxon>Cytophagia</taxon>
        <taxon>Cytophagales</taxon>
        <taxon>Hymenobacteraceae</taxon>
        <taxon>Hymenobacter</taxon>
    </lineage>
</organism>
<evidence type="ECO:0000313" key="2">
    <source>
        <dbReference type="Proteomes" id="UP000176294"/>
    </source>
</evidence>
<evidence type="ECO:0000313" key="1">
    <source>
        <dbReference type="EMBL" id="OGX87412.1"/>
    </source>
</evidence>
<keyword evidence="2" id="KW-1185">Reference proteome</keyword>
<comment type="caution">
    <text evidence="1">The sequence shown here is derived from an EMBL/GenBank/DDBJ whole genome shotgun (WGS) entry which is preliminary data.</text>
</comment>
<dbReference type="RefSeq" id="WP_070726059.1">
    <property type="nucleotide sequence ID" value="NZ_MDZB01000089.1"/>
</dbReference>
<dbReference type="Proteomes" id="UP000176294">
    <property type="component" value="Unassembled WGS sequence"/>
</dbReference>
<accession>A0A1G1T961</accession>
<proteinExistence type="predicted"/>
<sequence length="141" mass="15732">MEYPLHELTAPAQVQEWFQVIMTDEGNADDFFMKAAKSYLSSIATFYNETPGRPACTTANVAATVLYHDFEQVLSILETEEAARKPVESLLLALNAARTTSRRPFTGGYVGDVIRTVQFALWRIDPGPQSHQLIADFIVGY</sequence>
<protein>
    <submittedName>
        <fullName evidence="1">Uncharacterized protein</fullName>
    </submittedName>
</protein>
<dbReference type="AlphaFoldDB" id="A0A1G1T961"/>
<dbReference type="EMBL" id="MDZB01000089">
    <property type="protein sequence ID" value="OGX87412.1"/>
    <property type="molecule type" value="Genomic_DNA"/>
</dbReference>